<feature type="transmembrane region" description="Helical" evidence="1">
    <location>
        <begin position="234"/>
        <end position="254"/>
    </location>
</feature>
<organism evidence="3 4">
    <name type="scientific">Halorubrum xinjiangense</name>
    <dbReference type="NCBI Taxonomy" id="261291"/>
    <lineage>
        <taxon>Archaea</taxon>
        <taxon>Methanobacteriati</taxon>
        <taxon>Methanobacteriota</taxon>
        <taxon>Stenosarchaea group</taxon>
        <taxon>Halobacteria</taxon>
        <taxon>Halobacteriales</taxon>
        <taxon>Haloferacaceae</taxon>
        <taxon>Halorubrum</taxon>
    </lineage>
</organism>
<protein>
    <submittedName>
        <fullName evidence="3">CDP-diacylglycerol--glycerol-3-phosphate 3-phosphatidyltransferase</fullName>
    </submittedName>
</protein>
<feature type="transmembrane region" description="Helical" evidence="1">
    <location>
        <begin position="75"/>
        <end position="93"/>
    </location>
</feature>
<sequence length="268" mass="29549">MLREWTRTHEIAAFVLVAFGWTWTWDALYYIFNWGEVLPVTLGRQWGVPIAALVVVWASDVPVRDWLRHMLDWRLHPALFGIALFVPLFITNIQPVVRSLGGGSVSYSPPESLPIIVLFVLAQMLLFGGVEEIGWRGFLQPRVQESMSVLTAGFSIGVLWWVWHFPLFIGHEQYSLEPAFFAQYTLFIIGTSIVFGAFVNVTDGSVLPLMLMHGTVNLGPIIAGSGGVLDGTGLIPIVVGAGLWWVIVLALALLHGRTMVPTSAVTPG</sequence>
<evidence type="ECO:0000259" key="2">
    <source>
        <dbReference type="Pfam" id="PF02517"/>
    </source>
</evidence>
<keyword evidence="1" id="KW-0812">Transmembrane</keyword>
<dbReference type="InterPro" id="IPR042150">
    <property type="entry name" value="MmRce1-like"/>
</dbReference>
<dbReference type="PANTHER" id="PTHR35797:SF1">
    <property type="entry name" value="PROTEASE"/>
    <property type="match status" value="1"/>
</dbReference>
<proteinExistence type="predicted"/>
<keyword evidence="1" id="KW-1133">Transmembrane helix</keyword>
<dbReference type="InterPro" id="IPR003675">
    <property type="entry name" value="Rce1/LyrA-like_dom"/>
</dbReference>
<dbReference type="GO" id="GO:0080120">
    <property type="term" value="P:CAAX-box protein maturation"/>
    <property type="evidence" value="ECO:0007669"/>
    <property type="project" value="UniProtKB-ARBA"/>
</dbReference>
<dbReference type="PANTHER" id="PTHR35797">
    <property type="entry name" value="PROTEASE-RELATED"/>
    <property type="match status" value="1"/>
</dbReference>
<dbReference type="RefSeq" id="WP_149798331.1">
    <property type="nucleotide sequence ID" value="NZ_FNBO01000004.1"/>
</dbReference>
<dbReference type="GO" id="GO:0004175">
    <property type="term" value="F:endopeptidase activity"/>
    <property type="evidence" value="ECO:0007669"/>
    <property type="project" value="UniProtKB-ARBA"/>
</dbReference>
<evidence type="ECO:0000313" key="4">
    <source>
        <dbReference type="Proteomes" id="UP000324020"/>
    </source>
</evidence>
<feature type="transmembrane region" description="Helical" evidence="1">
    <location>
        <begin position="113"/>
        <end position="135"/>
    </location>
</feature>
<dbReference type="OrthoDB" id="28575at2157"/>
<evidence type="ECO:0000313" key="3">
    <source>
        <dbReference type="EMBL" id="SDF45222.1"/>
    </source>
</evidence>
<name>A0A1G7L6N7_9EURY</name>
<dbReference type="Proteomes" id="UP000324020">
    <property type="component" value="Unassembled WGS sequence"/>
</dbReference>
<accession>A0A1G7L6N7</accession>
<feature type="transmembrane region" description="Helical" evidence="1">
    <location>
        <begin position="44"/>
        <end position="63"/>
    </location>
</feature>
<feature type="transmembrane region" description="Helical" evidence="1">
    <location>
        <begin position="147"/>
        <end position="169"/>
    </location>
</feature>
<reference evidence="3 4" key="1">
    <citation type="submission" date="2016-10" db="EMBL/GenBank/DDBJ databases">
        <authorList>
            <person name="Varghese N."/>
            <person name="Submissions S."/>
        </authorList>
    </citation>
    <scope>NUCLEOTIDE SEQUENCE [LARGE SCALE GENOMIC DNA]</scope>
    <source>
        <strain evidence="3 4">CGMCC 1.3527</strain>
    </source>
</reference>
<feature type="transmembrane region" description="Helical" evidence="1">
    <location>
        <begin position="181"/>
        <end position="199"/>
    </location>
</feature>
<feature type="transmembrane region" description="Helical" evidence="1">
    <location>
        <begin position="206"/>
        <end position="228"/>
    </location>
</feature>
<evidence type="ECO:0000256" key="1">
    <source>
        <dbReference type="SAM" id="Phobius"/>
    </source>
</evidence>
<dbReference type="EMBL" id="FNBO01000004">
    <property type="protein sequence ID" value="SDF45222.1"/>
    <property type="molecule type" value="Genomic_DNA"/>
</dbReference>
<keyword evidence="1" id="KW-0472">Membrane</keyword>
<dbReference type="AlphaFoldDB" id="A0A1G7L6N7"/>
<keyword evidence="4" id="KW-1185">Reference proteome</keyword>
<feature type="domain" description="CAAX prenyl protease 2/Lysostaphin resistance protein A-like" evidence="2">
    <location>
        <begin position="116"/>
        <end position="218"/>
    </location>
</feature>
<gene>
    <name evidence="3" type="ORF">SAMN04488067_104240</name>
</gene>
<keyword evidence="3" id="KW-0808">Transferase</keyword>
<dbReference type="Pfam" id="PF02517">
    <property type="entry name" value="Rce1-like"/>
    <property type="match status" value="1"/>
</dbReference>
<feature type="transmembrane region" description="Helical" evidence="1">
    <location>
        <begin position="12"/>
        <end position="32"/>
    </location>
</feature>
<dbReference type="GO" id="GO:0016740">
    <property type="term" value="F:transferase activity"/>
    <property type="evidence" value="ECO:0007669"/>
    <property type="project" value="UniProtKB-KW"/>
</dbReference>